<protein>
    <submittedName>
        <fullName evidence="1">Addiction module protein</fullName>
    </submittedName>
</protein>
<evidence type="ECO:0000313" key="1">
    <source>
        <dbReference type="EMBL" id="PTB87792.1"/>
    </source>
</evidence>
<feature type="non-terminal residue" evidence="1">
    <location>
        <position position="1"/>
    </location>
</feature>
<dbReference type="EMBL" id="PYVF01000163">
    <property type="protein sequence ID" value="PTB87792.1"/>
    <property type="molecule type" value="Genomic_DNA"/>
</dbReference>
<accession>A0A2T4D1Z3</accession>
<proteinExistence type="predicted"/>
<comment type="caution">
    <text evidence="1">The sequence shown here is derived from an EMBL/GenBank/DDBJ whole genome shotgun (WGS) entry which is preliminary data.</text>
</comment>
<dbReference type="AlphaFoldDB" id="A0A2T4D1Z3"/>
<evidence type="ECO:0000313" key="2">
    <source>
        <dbReference type="Proteomes" id="UP000242087"/>
    </source>
</evidence>
<sequence length="39" mass="4435">VEGSQLIILFAGSSKSDQMSTIQKALDYLNDYKRRKRSS</sequence>
<organism evidence="1 2">
    <name type="scientific">Pseudidiomarina aestuarii</name>
    <dbReference type="NCBI Taxonomy" id="624146"/>
    <lineage>
        <taxon>Bacteria</taxon>
        <taxon>Pseudomonadati</taxon>
        <taxon>Pseudomonadota</taxon>
        <taxon>Gammaproteobacteria</taxon>
        <taxon>Alteromonadales</taxon>
        <taxon>Idiomarinaceae</taxon>
        <taxon>Pseudidiomarina</taxon>
    </lineage>
</organism>
<gene>
    <name evidence="1" type="ORF">C9927_05020</name>
</gene>
<dbReference type="Proteomes" id="UP000242087">
    <property type="component" value="Unassembled WGS sequence"/>
</dbReference>
<reference evidence="1 2" key="1">
    <citation type="submission" date="2018-03" db="EMBL/GenBank/DDBJ databases">
        <title>Cross-interface Injection: A General Nanoliter Liquid Handling Method Applied to Single Cells Genome Amplification Automated Nanoliter Liquid Handling Applied to Single Cell Multiple Displacement Amplification.</title>
        <authorList>
            <person name="Yun J."/>
            <person name="Xu P."/>
            <person name="Xu J."/>
            <person name="Dai X."/>
            <person name="Wang Y."/>
            <person name="Zheng X."/>
            <person name="Cao C."/>
            <person name="Yi Q."/>
            <person name="Zhu Y."/>
            <person name="Wang L."/>
            <person name="Dong Z."/>
            <person name="Huang Y."/>
            <person name="Huang L."/>
            <person name="Du W."/>
        </authorList>
    </citation>
    <scope>NUCLEOTIDE SEQUENCE [LARGE SCALE GENOMIC DNA]</scope>
    <source>
        <strain evidence="1 2">A12-4</strain>
    </source>
</reference>
<name>A0A2T4D1Z3_9GAMM</name>